<feature type="domain" description="ABC transporter" evidence="8">
    <location>
        <begin position="335"/>
        <end position="568"/>
    </location>
</feature>
<dbReference type="GO" id="GO:0005886">
    <property type="term" value="C:plasma membrane"/>
    <property type="evidence" value="ECO:0007669"/>
    <property type="project" value="UniProtKB-SubCell"/>
</dbReference>
<dbReference type="InterPro" id="IPR036640">
    <property type="entry name" value="ABC1_TM_sf"/>
</dbReference>
<dbReference type="InterPro" id="IPR027417">
    <property type="entry name" value="P-loop_NTPase"/>
</dbReference>
<dbReference type="Pfam" id="PF00005">
    <property type="entry name" value="ABC_tran"/>
    <property type="match status" value="1"/>
</dbReference>
<dbReference type="Gene3D" id="3.40.50.300">
    <property type="entry name" value="P-loop containing nucleotide triphosphate hydrolases"/>
    <property type="match status" value="1"/>
</dbReference>
<dbReference type="InterPro" id="IPR003593">
    <property type="entry name" value="AAA+_ATPase"/>
</dbReference>
<dbReference type="SMART" id="SM00382">
    <property type="entry name" value="AAA"/>
    <property type="match status" value="1"/>
</dbReference>
<dbReference type="SUPFAM" id="SSF90123">
    <property type="entry name" value="ABC transporter transmembrane region"/>
    <property type="match status" value="1"/>
</dbReference>
<evidence type="ECO:0000256" key="1">
    <source>
        <dbReference type="ARBA" id="ARBA00004651"/>
    </source>
</evidence>
<evidence type="ECO:0000313" key="11">
    <source>
        <dbReference type="Proteomes" id="UP000184278"/>
    </source>
</evidence>
<organism evidence="10 11">
    <name type="scientific">Butyrivibrio fibrisolvens DSM 3071</name>
    <dbReference type="NCBI Taxonomy" id="1121131"/>
    <lineage>
        <taxon>Bacteria</taxon>
        <taxon>Bacillati</taxon>
        <taxon>Bacillota</taxon>
        <taxon>Clostridia</taxon>
        <taxon>Lachnospirales</taxon>
        <taxon>Lachnospiraceae</taxon>
        <taxon>Butyrivibrio</taxon>
    </lineage>
</organism>
<gene>
    <name evidence="10" type="ORF">SAMN02745229_04077</name>
</gene>
<sequence>MKKLLDTFLNKILNTPVKLELSGIVLISLGQVIFEVLNIANIEICRRMLNDVLSHDLEKLKINIIFFVIVMIGVFAMEYANGYLTAHVRGKLHLALTDKLMAKNSNLVCWSRGDISSSDRVSIVNGDSEKYVGSLINKAFLFSSFMAIPCYIIYGMTISVWITLLIIISSIVLSILNKNNKLKLYKHNEEINEKYGVWTNFLWKALDNLEVIRAFLSKNKIISEHRKRNDDFCNAQEESWETQLKVYLIEETADMMFTLVILCMSFASMIVGTMPPSNMLAIIRALNDVQNKIFELPGQMIQLKELESIASRITKFEQMPDDRGTLDLNEDFRYLQLKNLCVSYDDQQIIKNINYRFEKGKFYVIAGPSGCGKSTMLKAIARLIPLGGGSIYWNDTDLSKVVRKSFFKRTSYIEQSHVFMEGDIRENIVMESFNEARYNSALKDSKLLDVFRKNNIDDKLKIYQSGYPLSSGERQMLAFASVLYSSKELILLDESFSAVDPGKERSFYQKLKKLSAIGATVIMVSHRHTILISLMRLFTWIREGFLIEAAWREQYDKKNKKSMYPADDG</sequence>
<evidence type="ECO:0000256" key="3">
    <source>
        <dbReference type="ARBA" id="ARBA00022741"/>
    </source>
</evidence>
<dbReference type="InterPro" id="IPR017871">
    <property type="entry name" value="ABC_transporter-like_CS"/>
</dbReference>
<dbReference type="GeneID" id="89508847"/>
<dbReference type="GO" id="GO:0016887">
    <property type="term" value="F:ATP hydrolysis activity"/>
    <property type="evidence" value="ECO:0007669"/>
    <property type="project" value="InterPro"/>
</dbReference>
<protein>
    <submittedName>
        <fullName evidence="10">ABC-type multidrug transport system, ATPase and permease component</fullName>
    </submittedName>
</protein>
<dbReference type="PROSITE" id="PS00211">
    <property type="entry name" value="ABC_TRANSPORTER_1"/>
    <property type="match status" value="1"/>
</dbReference>
<evidence type="ECO:0000256" key="7">
    <source>
        <dbReference type="SAM" id="Phobius"/>
    </source>
</evidence>
<dbReference type="PROSITE" id="PS50929">
    <property type="entry name" value="ABC_TM1F"/>
    <property type="match status" value="1"/>
</dbReference>
<dbReference type="GO" id="GO:0140359">
    <property type="term" value="F:ABC-type transporter activity"/>
    <property type="evidence" value="ECO:0007669"/>
    <property type="project" value="InterPro"/>
</dbReference>
<proteinExistence type="predicted"/>
<dbReference type="Pfam" id="PF00664">
    <property type="entry name" value="ABC_membrane"/>
    <property type="match status" value="1"/>
</dbReference>
<dbReference type="CDD" id="cd03228">
    <property type="entry name" value="ABCC_MRP_Like"/>
    <property type="match status" value="1"/>
</dbReference>
<dbReference type="GO" id="GO:0005524">
    <property type="term" value="F:ATP binding"/>
    <property type="evidence" value="ECO:0007669"/>
    <property type="project" value="UniProtKB-KW"/>
</dbReference>
<evidence type="ECO:0000256" key="6">
    <source>
        <dbReference type="ARBA" id="ARBA00023136"/>
    </source>
</evidence>
<dbReference type="STRING" id="1121131.SAMN02745229_04077"/>
<reference evidence="11" key="1">
    <citation type="submission" date="2016-11" db="EMBL/GenBank/DDBJ databases">
        <authorList>
            <person name="Varghese N."/>
            <person name="Submissions S."/>
        </authorList>
    </citation>
    <scope>NUCLEOTIDE SEQUENCE [LARGE SCALE GENOMIC DNA]</scope>
    <source>
        <strain evidence="11">DSM 3071</strain>
    </source>
</reference>
<dbReference type="AlphaFoldDB" id="A0A1M6GEF2"/>
<evidence type="ECO:0000256" key="4">
    <source>
        <dbReference type="ARBA" id="ARBA00022840"/>
    </source>
</evidence>
<dbReference type="GO" id="GO:0034040">
    <property type="term" value="F:ATPase-coupled lipid transmembrane transporter activity"/>
    <property type="evidence" value="ECO:0007669"/>
    <property type="project" value="TreeGrafter"/>
</dbReference>
<dbReference type="OrthoDB" id="1992498at2"/>
<dbReference type="Proteomes" id="UP000184278">
    <property type="component" value="Unassembled WGS sequence"/>
</dbReference>
<evidence type="ECO:0000256" key="5">
    <source>
        <dbReference type="ARBA" id="ARBA00022989"/>
    </source>
</evidence>
<evidence type="ECO:0000256" key="2">
    <source>
        <dbReference type="ARBA" id="ARBA00022692"/>
    </source>
</evidence>
<dbReference type="PANTHER" id="PTHR24221">
    <property type="entry name" value="ATP-BINDING CASSETTE SUB-FAMILY B"/>
    <property type="match status" value="1"/>
</dbReference>
<name>A0A1M6GEF2_BUTFI</name>
<feature type="transmembrane region" description="Helical" evidence="7">
    <location>
        <begin position="255"/>
        <end position="274"/>
    </location>
</feature>
<dbReference type="SUPFAM" id="SSF52540">
    <property type="entry name" value="P-loop containing nucleoside triphosphate hydrolases"/>
    <property type="match status" value="1"/>
</dbReference>
<dbReference type="InterPro" id="IPR011527">
    <property type="entry name" value="ABC1_TM_dom"/>
</dbReference>
<feature type="transmembrane region" description="Helical" evidence="7">
    <location>
        <begin position="160"/>
        <end position="176"/>
    </location>
</feature>
<dbReference type="PROSITE" id="PS50893">
    <property type="entry name" value="ABC_TRANSPORTER_2"/>
    <property type="match status" value="1"/>
</dbReference>
<keyword evidence="2 7" id="KW-0812">Transmembrane</keyword>
<dbReference type="RefSeq" id="WP_073390507.1">
    <property type="nucleotide sequence ID" value="NZ_FQXK01000064.1"/>
</dbReference>
<dbReference type="PANTHER" id="PTHR24221:SF654">
    <property type="entry name" value="ATP-BINDING CASSETTE SUB-FAMILY B MEMBER 6"/>
    <property type="match status" value="1"/>
</dbReference>
<keyword evidence="11" id="KW-1185">Reference proteome</keyword>
<dbReference type="Gene3D" id="1.20.1560.10">
    <property type="entry name" value="ABC transporter type 1, transmembrane domain"/>
    <property type="match status" value="1"/>
</dbReference>
<evidence type="ECO:0000259" key="9">
    <source>
        <dbReference type="PROSITE" id="PS50929"/>
    </source>
</evidence>
<keyword evidence="6 7" id="KW-0472">Membrane</keyword>
<dbReference type="InterPro" id="IPR003439">
    <property type="entry name" value="ABC_transporter-like_ATP-bd"/>
</dbReference>
<feature type="transmembrane region" description="Helical" evidence="7">
    <location>
        <begin position="21"/>
        <end position="42"/>
    </location>
</feature>
<dbReference type="InterPro" id="IPR039421">
    <property type="entry name" value="Type_1_exporter"/>
</dbReference>
<accession>A0A1M6GEF2</accession>
<keyword evidence="5 7" id="KW-1133">Transmembrane helix</keyword>
<comment type="subcellular location">
    <subcellularLocation>
        <location evidence="1">Cell membrane</location>
        <topology evidence="1">Multi-pass membrane protein</topology>
    </subcellularLocation>
</comment>
<evidence type="ECO:0000259" key="8">
    <source>
        <dbReference type="PROSITE" id="PS50893"/>
    </source>
</evidence>
<feature type="domain" description="ABC transmembrane type-1" evidence="9">
    <location>
        <begin position="25"/>
        <end position="305"/>
    </location>
</feature>
<keyword evidence="3" id="KW-0547">Nucleotide-binding</keyword>
<evidence type="ECO:0000313" key="10">
    <source>
        <dbReference type="EMBL" id="SHJ08289.1"/>
    </source>
</evidence>
<feature type="transmembrane region" description="Helical" evidence="7">
    <location>
        <begin position="62"/>
        <end position="84"/>
    </location>
</feature>
<dbReference type="EMBL" id="FQXK01000064">
    <property type="protein sequence ID" value="SHJ08289.1"/>
    <property type="molecule type" value="Genomic_DNA"/>
</dbReference>
<keyword evidence="4" id="KW-0067">ATP-binding</keyword>